<dbReference type="InterPro" id="IPR025494">
    <property type="entry name" value="DUF4385"/>
</dbReference>
<evidence type="ECO:0000313" key="3">
    <source>
        <dbReference type="Proteomes" id="UP000198372"/>
    </source>
</evidence>
<dbReference type="EMBL" id="FMSP01000001">
    <property type="protein sequence ID" value="SCV67279.1"/>
    <property type="molecule type" value="Genomic_DNA"/>
</dbReference>
<evidence type="ECO:0000256" key="1">
    <source>
        <dbReference type="SAM" id="MobiDB-lite"/>
    </source>
</evidence>
<proteinExistence type="predicted"/>
<keyword evidence="3" id="KW-1185">Reference proteome</keyword>
<protein>
    <submittedName>
        <fullName evidence="2">BQ2448_5925 protein</fullName>
    </submittedName>
</protein>
<dbReference type="OrthoDB" id="2589819at2759"/>
<dbReference type="AlphaFoldDB" id="A0A238F3H7"/>
<feature type="region of interest" description="Disordered" evidence="1">
    <location>
        <begin position="179"/>
        <end position="201"/>
    </location>
</feature>
<dbReference type="Proteomes" id="UP000198372">
    <property type="component" value="Unassembled WGS sequence"/>
</dbReference>
<name>A0A238F3H7_9BASI</name>
<feature type="compositionally biased region" description="Basic and acidic residues" evidence="1">
    <location>
        <begin position="181"/>
        <end position="191"/>
    </location>
</feature>
<accession>A0A238F3H7</accession>
<organism evidence="2 3">
    <name type="scientific">Microbotryum intermedium</name>
    <dbReference type="NCBI Taxonomy" id="269621"/>
    <lineage>
        <taxon>Eukaryota</taxon>
        <taxon>Fungi</taxon>
        <taxon>Dikarya</taxon>
        <taxon>Basidiomycota</taxon>
        <taxon>Pucciniomycotina</taxon>
        <taxon>Microbotryomycetes</taxon>
        <taxon>Microbotryales</taxon>
        <taxon>Microbotryaceae</taxon>
        <taxon>Microbotryum</taxon>
    </lineage>
</organism>
<evidence type="ECO:0000313" key="2">
    <source>
        <dbReference type="EMBL" id="SCV67279.1"/>
    </source>
</evidence>
<sequence>MKHFPFQLPYKSLDLRKRPDLYRIGKGEQEALQVGPFATWSHTWKSLVMPGKFKDPEVAEKSSLDLRNKFDAYRDQGDFVGCDMARNFVQMGYTRARRYANHKGGKKYETVNGKKREIPRLAMEDQDPLKVRAAEIFAALLELINNDKMYQRLRIVHEQGYESKPLDLEGIEVIEGVPESRGGEAKGEHGKRLMGLKKNAK</sequence>
<gene>
    <name evidence="2" type="ORF">BQ2448_5925</name>
</gene>
<dbReference type="Pfam" id="PF14328">
    <property type="entry name" value="DUF4385"/>
    <property type="match status" value="1"/>
</dbReference>
<feature type="compositionally biased region" description="Basic residues" evidence="1">
    <location>
        <begin position="192"/>
        <end position="201"/>
    </location>
</feature>
<reference evidence="3" key="1">
    <citation type="submission" date="2016-09" db="EMBL/GenBank/DDBJ databases">
        <authorList>
            <person name="Jeantristanb JTB J.-T."/>
            <person name="Ricardo R."/>
        </authorList>
    </citation>
    <scope>NUCLEOTIDE SEQUENCE [LARGE SCALE GENOMIC DNA]</scope>
</reference>